<evidence type="ECO:0000256" key="2">
    <source>
        <dbReference type="ARBA" id="ARBA00023015"/>
    </source>
</evidence>
<keyword evidence="2" id="KW-0805">Transcription regulation</keyword>
<dbReference type="RefSeq" id="WP_252436424.1">
    <property type="nucleotide sequence ID" value="NZ_JAGSOV010000015.1"/>
</dbReference>
<reference evidence="6" key="1">
    <citation type="submission" date="2021-04" db="EMBL/GenBank/DDBJ databases">
        <title>Pseudonocardia sp. nov., isolated from sandy soil of mangrove forest.</title>
        <authorList>
            <person name="Zan Z."/>
            <person name="Huang R."/>
            <person name="Liu W."/>
        </authorList>
    </citation>
    <scope>NUCLEOTIDE SEQUENCE</scope>
    <source>
        <strain evidence="6">S2-4</strain>
    </source>
</reference>
<dbReference type="InterPro" id="IPR005119">
    <property type="entry name" value="LysR_subst-bd"/>
</dbReference>
<evidence type="ECO:0000256" key="1">
    <source>
        <dbReference type="ARBA" id="ARBA00009437"/>
    </source>
</evidence>
<dbReference type="InterPro" id="IPR036390">
    <property type="entry name" value="WH_DNA-bd_sf"/>
</dbReference>
<dbReference type="Gene3D" id="1.10.10.10">
    <property type="entry name" value="Winged helix-like DNA-binding domain superfamily/Winged helix DNA-binding domain"/>
    <property type="match status" value="1"/>
</dbReference>
<keyword evidence="4" id="KW-0804">Transcription</keyword>
<keyword evidence="7" id="KW-1185">Reference proteome</keyword>
<dbReference type="PANTHER" id="PTHR30126:SF39">
    <property type="entry name" value="HTH-TYPE TRANSCRIPTIONAL REGULATOR CYSL"/>
    <property type="match status" value="1"/>
</dbReference>
<dbReference type="Proteomes" id="UP001165283">
    <property type="component" value="Unassembled WGS sequence"/>
</dbReference>
<keyword evidence="3" id="KW-0238">DNA-binding</keyword>
<comment type="similarity">
    <text evidence="1">Belongs to the LysR transcriptional regulatory family.</text>
</comment>
<accession>A0ABT0ZVL3</accession>
<dbReference type="Gene3D" id="3.40.190.10">
    <property type="entry name" value="Periplasmic binding protein-like II"/>
    <property type="match status" value="2"/>
</dbReference>
<proteinExistence type="inferred from homology"/>
<evidence type="ECO:0000259" key="5">
    <source>
        <dbReference type="PROSITE" id="PS50931"/>
    </source>
</evidence>
<sequence length="313" mass="32725">MTLNQLTAFVLVARLGSVKAAATTLDVSEPAVSQALAALRKHFDDQLIVRGESGMELTEGGQRLVTIAAQIVGLGVEAESAVRSASGAPDRLRLVTSTDVAEFVAGPLFDAFGTRSAGAVALTTGVAGVAEMGVLVAQRLVDMAIGPDLSGVPGLVSERIFRCQLVVLGAPGHAPLGRPAQWHWCVGPSGTDPDGEIGHLLRALGVPDARLTVFPNQAAAWDAAARGGGVAPGLSHLAAHHLRRRELQVLDVPRTPVERYWYASTLPADRRHPAASALHRFLGTPEAMRLLSSPGSGVPASTFRPPVHVTIWS</sequence>
<dbReference type="EMBL" id="JAGSOV010000015">
    <property type="protein sequence ID" value="MCO1654780.1"/>
    <property type="molecule type" value="Genomic_DNA"/>
</dbReference>
<organism evidence="6 7">
    <name type="scientific">Pseudonocardia humida</name>
    <dbReference type="NCBI Taxonomy" id="2800819"/>
    <lineage>
        <taxon>Bacteria</taxon>
        <taxon>Bacillati</taxon>
        <taxon>Actinomycetota</taxon>
        <taxon>Actinomycetes</taxon>
        <taxon>Pseudonocardiales</taxon>
        <taxon>Pseudonocardiaceae</taxon>
        <taxon>Pseudonocardia</taxon>
    </lineage>
</organism>
<name>A0ABT0ZVL3_9PSEU</name>
<feature type="domain" description="HTH lysR-type" evidence="5">
    <location>
        <begin position="1"/>
        <end position="58"/>
    </location>
</feature>
<evidence type="ECO:0000256" key="4">
    <source>
        <dbReference type="ARBA" id="ARBA00023163"/>
    </source>
</evidence>
<dbReference type="SUPFAM" id="SSF46785">
    <property type="entry name" value="Winged helix' DNA-binding domain"/>
    <property type="match status" value="1"/>
</dbReference>
<comment type="caution">
    <text evidence="6">The sequence shown here is derived from an EMBL/GenBank/DDBJ whole genome shotgun (WGS) entry which is preliminary data.</text>
</comment>
<evidence type="ECO:0000313" key="6">
    <source>
        <dbReference type="EMBL" id="MCO1654780.1"/>
    </source>
</evidence>
<evidence type="ECO:0000256" key="3">
    <source>
        <dbReference type="ARBA" id="ARBA00023125"/>
    </source>
</evidence>
<dbReference type="SUPFAM" id="SSF53850">
    <property type="entry name" value="Periplasmic binding protein-like II"/>
    <property type="match status" value="1"/>
</dbReference>
<dbReference type="PROSITE" id="PS50931">
    <property type="entry name" value="HTH_LYSR"/>
    <property type="match status" value="1"/>
</dbReference>
<dbReference type="InterPro" id="IPR000847">
    <property type="entry name" value="LysR_HTH_N"/>
</dbReference>
<dbReference type="Pfam" id="PF00126">
    <property type="entry name" value="HTH_1"/>
    <property type="match status" value="1"/>
</dbReference>
<dbReference type="InterPro" id="IPR036388">
    <property type="entry name" value="WH-like_DNA-bd_sf"/>
</dbReference>
<gene>
    <name evidence="6" type="ORF">KDL28_06885</name>
</gene>
<evidence type="ECO:0000313" key="7">
    <source>
        <dbReference type="Proteomes" id="UP001165283"/>
    </source>
</evidence>
<dbReference type="Pfam" id="PF03466">
    <property type="entry name" value="LysR_substrate"/>
    <property type="match status" value="1"/>
</dbReference>
<protein>
    <submittedName>
        <fullName evidence="6">LysR family transcriptional regulator</fullName>
    </submittedName>
</protein>
<dbReference type="PANTHER" id="PTHR30126">
    <property type="entry name" value="HTH-TYPE TRANSCRIPTIONAL REGULATOR"/>
    <property type="match status" value="1"/>
</dbReference>